<dbReference type="STRING" id="264951.A0A443I1Y1"/>
<dbReference type="Pfam" id="PF09462">
    <property type="entry name" value="Mus7"/>
    <property type="match status" value="1"/>
</dbReference>
<dbReference type="GO" id="GO:0031297">
    <property type="term" value="P:replication fork processing"/>
    <property type="evidence" value="ECO:0007669"/>
    <property type="project" value="InterPro"/>
</dbReference>
<sequence>MPRRLKQSLTLDRFLSTTNSSPAALKSAPQRPAAEISVNEPPRPRPHVQRQVRKRQPKRIDAHTAEHQQAQVLTLDDFDNVSSVSAEHPKPSTSVSRGLGILKPTYSVDFNIAPLQPGTYFHDSTFIGSGNFSRSLDIQVRNLDDEGGHYLAQIDERSYRWGAWNDTVSSELCLVFDNIMDEIEKDNASAPDGGPFTRSRKVEQFYRSVVEYVTEKLWFLDPVDRVAFVDRCVDLISKLNEQITTFVPVSPNSRRSCLWAATFNVVFASQVLQIASHDVVSPSTTDRARTVLKGVLKQVTGLIFSQQGLADIRSFLEENRAQEQRETGIRDEYPAVSAYIVSRHIIDSKPFSNDNFEAPFVTEYLSAYLTDNERTKDVNSLEWVWRSLFTTLPLDEIDQIGISQVGSRFRRPKANWSLIKSLMLEVLDKYDVESEKQPVSLNNYCRVLFHRCFHLINSWGWRDCKLILDALFDFFAKNTLHNLKNEESFGSPSFLDELETDPSLEVLPGDPCFHIFLKIVGSGLRFMSQIHEKKRIRNFAWRLLPNHGRVYPKDKPLHHEDLDALRNHHDLLCTLFFAVPDGCRPRLETIRNLVDPANSHRETCSMSLRSWARLVRFKLSTDEDLTALDQFAEWHGYFVTELVKQHALARSEVEAQSETADMRFSKQIVESTISQNQKQIESLLSTALSGMNNALGIAPSLEHARMLISKLPLQKLFGLFNPKQSRVNKTVSETLEILISYTWKDESLASRPATVSANEDSQEYGDWTGIEEMCVDGSDQPDSAVEHVDAVFHPAVSRLVSNCFGEDYCPEDAILLKVVDCWTGILHMLVKHRLRYWDSCMSPYGADSWTALRSTVQTRKFTPYFLAKCIERDSEFYTECKHQILGMWISSLVERSSMLKFQHYLTEVLLNQAPDTPLLGNLPFSRGLSSDRYRITLEEFGERRLSLISSLLSNMREHLQLLEDVGDRELSSTRDHYRDLIENLMASMKANYLELGNNAEAAQGAYVTFVHSVVGFLQQHAPGICAVDKFFTEPTSFPLPATDPTYIVARLKSYGLRLSTGKAAKPLVVFIQSVSERAVLDGQQEYLVDQLYASMGDVYESGNTGRPTLRAFLFRSVFPAYIESAFSDLCGWILAGPILQAVARAFTDMLLYVDTTDPDCVSSVTEIFCTIFESSYRALHLLVDHAGMIEEPTVLVTTACFFEMITAALPVIDYIDRNTESGELLVRQLQVFRQIALFAATSLLDPGMAVDPDSLDGRFDAFSGRHPRSTATPRIFHEARAFAARELQTALRTNWSRHKGKYFTRRGQQLKEVQIDLLQRPDSAQIAKAKFIDSIEVLFGTMQHLHLLHEDESIRPE</sequence>
<evidence type="ECO:0000313" key="3">
    <source>
        <dbReference type="Proteomes" id="UP000283841"/>
    </source>
</evidence>
<dbReference type="PANTHER" id="PTHR28122">
    <property type="entry name" value="E3 UBIQUITIN-PROTEIN LIGASE SUBSTRATE RECEPTOR MMS22"/>
    <property type="match status" value="1"/>
</dbReference>
<dbReference type="PANTHER" id="PTHR28122:SF1">
    <property type="entry name" value="E3 UBIQUITIN-PROTEIN LIGASE SUBSTRATE RECEPTOR MMS22"/>
    <property type="match status" value="1"/>
</dbReference>
<dbReference type="GO" id="GO:0005634">
    <property type="term" value="C:nucleus"/>
    <property type="evidence" value="ECO:0007669"/>
    <property type="project" value="InterPro"/>
</dbReference>
<protein>
    <submittedName>
        <fullName evidence="2">Mus7/MMS22 family-domain-containing protein</fullName>
    </submittedName>
</protein>
<dbReference type="RefSeq" id="XP_028487725.1">
    <property type="nucleotide sequence ID" value="XM_028629930.1"/>
</dbReference>
<dbReference type="GO" id="GO:0000724">
    <property type="term" value="P:double-strand break repair via homologous recombination"/>
    <property type="evidence" value="ECO:0007669"/>
    <property type="project" value="TreeGrafter"/>
</dbReference>
<dbReference type="VEuPathDB" id="FungiDB:C8Q69DRAFT_457702"/>
<evidence type="ECO:0000313" key="2">
    <source>
        <dbReference type="EMBL" id="RWQ98080.1"/>
    </source>
</evidence>
<gene>
    <name evidence="2" type="ORF">C8Q69DRAFT_457702</name>
</gene>
<reference evidence="2 3" key="1">
    <citation type="journal article" date="2018" name="Front. Microbiol.">
        <title>Genomic and genetic insights into a cosmopolitan fungus, Paecilomyces variotii (Eurotiales).</title>
        <authorList>
            <person name="Urquhart A.S."/>
            <person name="Mondo S.J."/>
            <person name="Makela M.R."/>
            <person name="Hane J.K."/>
            <person name="Wiebenga A."/>
            <person name="He G."/>
            <person name="Mihaltcheva S."/>
            <person name="Pangilinan J."/>
            <person name="Lipzen A."/>
            <person name="Barry K."/>
            <person name="de Vries R.P."/>
            <person name="Grigoriev I.V."/>
            <person name="Idnurm A."/>
        </authorList>
    </citation>
    <scope>NUCLEOTIDE SEQUENCE [LARGE SCALE GENOMIC DNA]</scope>
    <source>
        <strain evidence="2 3">CBS 101075</strain>
    </source>
</reference>
<evidence type="ECO:0000256" key="1">
    <source>
        <dbReference type="SAM" id="MobiDB-lite"/>
    </source>
</evidence>
<comment type="caution">
    <text evidence="2">The sequence shown here is derived from an EMBL/GenBank/DDBJ whole genome shotgun (WGS) entry which is preliminary data.</text>
</comment>
<proteinExistence type="predicted"/>
<dbReference type="GeneID" id="39599207"/>
<organism evidence="2 3">
    <name type="scientific">Byssochlamys spectabilis</name>
    <name type="common">Paecilomyces variotii</name>
    <dbReference type="NCBI Taxonomy" id="264951"/>
    <lineage>
        <taxon>Eukaryota</taxon>
        <taxon>Fungi</taxon>
        <taxon>Dikarya</taxon>
        <taxon>Ascomycota</taxon>
        <taxon>Pezizomycotina</taxon>
        <taxon>Eurotiomycetes</taxon>
        <taxon>Eurotiomycetidae</taxon>
        <taxon>Eurotiales</taxon>
        <taxon>Thermoascaceae</taxon>
        <taxon>Paecilomyces</taxon>
    </lineage>
</organism>
<feature type="region of interest" description="Disordered" evidence="1">
    <location>
        <begin position="1"/>
        <end position="67"/>
    </location>
</feature>
<feature type="compositionally biased region" description="Basic residues" evidence="1">
    <location>
        <begin position="44"/>
        <end position="57"/>
    </location>
</feature>
<dbReference type="EMBL" id="RCNU01000002">
    <property type="protein sequence ID" value="RWQ98080.1"/>
    <property type="molecule type" value="Genomic_DNA"/>
</dbReference>
<accession>A0A443I1Y1</accession>
<feature type="compositionally biased region" description="Polar residues" evidence="1">
    <location>
        <begin position="7"/>
        <end position="22"/>
    </location>
</feature>
<dbReference type="InterPro" id="IPR019021">
    <property type="entry name" value="Mms22"/>
</dbReference>
<keyword evidence="3" id="KW-1185">Reference proteome</keyword>
<dbReference type="GO" id="GO:0035361">
    <property type="term" value="C:Cul8-RING ubiquitin ligase complex"/>
    <property type="evidence" value="ECO:0007669"/>
    <property type="project" value="TreeGrafter"/>
</dbReference>
<dbReference type="Proteomes" id="UP000283841">
    <property type="component" value="Unassembled WGS sequence"/>
</dbReference>
<name>A0A443I1Y1_BYSSP</name>